<name>A0ABX8SKR7_9ACTN</name>
<organism evidence="1 2">
    <name type="scientific">Tessaracoccus palaemonis</name>
    <dbReference type="NCBI Taxonomy" id="2829499"/>
    <lineage>
        <taxon>Bacteria</taxon>
        <taxon>Bacillati</taxon>
        <taxon>Actinomycetota</taxon>
        <taxon>Actinomycetes</taxon>
        <taxon>Propionibacteriales</taxon>
        <taxon>Propionibacteriaceae</taxon>
        <taxon>Tessaracoccus</taxon>
    </lineage>
</organism>
<dbReference type="Pfam" id="PF12900">
    <property type="entry name" value="Pyridox_ox_2"/>
    <property type="match status" value="1"/>
</dbReference>
<evidence type="ECO:0000313" key="1">
    <source>
        <dbReference type="EMBL" id="QXT63987.1"/>
    </source>
</evidence>
<evidence type="ECO:0000313" key="2">
    <source>
        <dbReference type="Proteomes" id="UP000824504"/>
    </source>
</evidence>
<dbReference type="EMBL" id="CP079216">
    <property type="protein sequence ID" value="QXT63987.1"/>
    <property type="molecule type" value="Genomic_DNA"/>
</dbReference>
<protein>
    <submittedName>
        <fullName evidence="1">Pyridoxamine 5'-phosphate oxidase family protein</fullName>
    </submittedName>
</protein>
<keyword evidence="2" id="KW-1185">Reference proteome</keyword>
<dbReference type="Proteomes" id="UP000824504">
    <property type="component" value="Chromosome"/>
</dbReference>
<proteinExistence type="predicted"/>
<accession>A0ABX8SKR7</accession>
<reference evidence="1 2" key="1">
    <citation type="submission" date="2021-07" db="EMBL/GenBank/DDBJ databases">
        <title>complete genome sequencing of Tessaracoccus sp.J1M15.</title>
        <authorList>
            <person name="Bae J.-W."/>
            <person name="Kim D.-y."/>
        </authorList>
    </citation>
    <scope>NUCLEOTIDE SEQUENCE [LARGE SCALE GENOMIC DNA]</scope>
    <source>
        <strain evidence="1 2">J1M15</strain>
    </source>
</reference>
<gene>
    <name evidence="1" type="ORF">KDB89_05915</name>
</gene>
<dbReference type="InterPro" id="IPR024747">
    <property type="entry name" value="Pyridox_Oxase-rel"/>
</dbReference>
<sequence length="135" mass="14493">MQEPVTYFSRLDGDECWSLLADVRVGRLAWAAVDGLTVVPVNFLSDGRQIVFHTAPGTVLASLTQPTDVAFQVDQIDEETAVGWSVLVRGTTGPVEADSVSWLADDRTVGIAVTATSIDGRVLSGTVRSEEPHHD</sequence>
<dbReference type="RefSeq" id="WP_219083913.1">
    <property type="nucleotide sequence ID" value="NZ_CP079216.1"/>
</dbReference>